<dbReference type="Proteomes" id="UP000031830">
    <property type="component" value="Chromosome"/>
</dbReference>
<dbReference type="EMBL" id="CP009440">
    <property type="protein sequence ID" value="AJI52438.1"/>
    <property type="molecule type" value="Genomic_DNA"/>
</dbReference>
<dbReference type="KEGG" id="fpz:LA55_1242"/>
<gene>
    <name evidence="1" type="ORF">LA55_1242</name>
</gene>
<evidence type="ECO:0000313" key="1">
    <source>
        <dbReference type="EMBL" id="AJI52438.1"/>
    </source>
</evidence>
<organism evidence="1 2">
    <name type="scientific">Francisella philomiragia</name>
    <dbReference type="NCBI Taxonomy" id="28110"/>
    <lineage>
        <taxon>Bacteria</taxon>
        <taxon>Pseudomonadati</taxon>
        <taxon>Pseudomonadota</taxon>
        <taxon>Gammaproteobacteria</taxon>
        <taxon>Thiotrichales</taxon>
        <taxon>Francisellaceae</taxon>
        <taxon>Francisella</taxon>
    </lineage>
</organism>
<protein>
    <submittedName>
        <fullName evidence="1">Uncharacterized protein</fullName>
    </submittedName>
</protein>
<name>A0A0B6D477_9GAMM</name>
<dbReference type="AlphaFoldDB" id="A0A0B6D477"/>
<sequence length="113" mass="13123">MTQGYKKLSFLIGKHNVEKLKDITDERGRVYIPYTSNSNNKLNSCISQDLVEILVEEFGGERVQIKHTNNTFLEKVIRACIKENINKSYIYSCVRADYEEVDEIYKKVLAETP</sequence>
<dbReference type="RefSeq" id="WP_044526373.1">
    <property type="nucleotide sequence ID" value="NZ_CP009440.1"/>
</dbReference>
<evidence type="ECO:0000313" key="2">
    <source>
        <dbReference type="Proteomes" id="UP000031830"/>
    </source>
</evidence>
<reference evidence="1 2" key="1">
    <citation type="journal article" date="2015" name="Genome Announc.">
        <title>Genome sequencing of 18 francisella strains to aid in assay development and testing.</title>
        <authorList>
            <person name="Johnson S.L."/>
            <person name="Daligault H.E."/>
            <person name="Davenport K.W."/>
            <person name="Coyne S.R."/>
            <person name="Frey K.G."/>
            <person name="Koroleva G.I."/>
            <person name="Broomall S.M."/>
            <person name="Bishop-Lilly K.A."/>
            <person name="Bruce D.C."/>
            <person name="Chertkov O."/>
            <person name="Freitas T."/>
            <person name="Jaissle J."/>
            <person name="Ladner J.T."/>
            <person name="Rosenzweig C.N."/>
            <person name="Gibbons H.S."/>
            <person name="Palacios G.F."/>
            <person name="Redden C.L."/>
            <person name="Xu Y."/>
            <person name="Minogue T.D."/>
            <person name="Chain P.S."/>
        </authorList>
    </citation>
    <scope>NUCLEOTIDE SEQUENCE [LARGE SCALE GENOMIC DNA]</scope>
    <source>
        <strain evidence="1 2">GA01-2794</strain>
    </source>
</reference>
<proteinExistence type="predicted"/>
<accession>A0A0B6D477</accession>